<reference evidence="3" key="1">
    <citation type="submission" date="2025-08" db="UniProtKB">
        <authorList>
            <consortium name="Ensembl"/>
        </authorList>
    </citation>
    <scope>IDENTIFICATION</scope>
</reference>
<accession>A0A8B9PSC6</accession>
<keyword evidence="4" id="KW-1185">Reference proteome</keyword>
<dbReference type="Ensembl" id="ENSAOWT00000019093.1">
    <property type="protein sequence ID" value="ENSAOWP00000016809.1"/>
    <property type="gene ID" value="ENSAOWG00000011488.1"/>
</dbReference>
<evidence type="ECO:0000313" key="4">
    <source>
        <dbReference type="Proteomes" id="UP000694424"/>
    </source>
</evidence>
<dbReference type="PANTHER" id="PTHR21845:SF2">
    <property type="entry name" value="MATRIX-REMODELING-ASSOCIATED PROTEIN 7"/>
    <property type="match status" value="1"/>
</dbReference>
<evidence type="ECO:0000256" key="1">
    <source>
        <dbReference type="SAM" id="MobiDB-lite"/>
    </source>
</evidence>
<feature type="region of interest" description="Disordered" evidence="1">
    <location>
        <begin position="82"/>
        <end position="102"/>
    </location>
</feature>
<dbReference type="Pfam" id="PF25473">
    <property type="entry name" value="MXRA7_helical"/>
    <property type="match status" value="1"/>
</dbReference>
<dbReference type="InterPro" id="IPR026622">
    <property type="entry name" value="Mxra7"/>
</dbReference>
<dbReference type="Proteomes" id="UP000694424">
    <property type="component" value="Unplaced"/>
</dbReference>
<protein>
    <recommendedName>
        <fullName evidence="2">Matrix-remodeling-associated protein 7 helical domain-containing protein</fullName>
    </recommendedName>
</protein>
<name>A0A8B9PSC6_APTOW</name>
<evidence type="ECO:0000259" key="2">
    <source>
        <dbReference type="Pfam" id="PF25473"/>
    </source>
</evidence>
<proteinExistence type="predicted"/>
<feature type="compositionally biased region" description="Low complexity" evidence="1">
    <location>
        <begin position="87"/>
        <end position="101"/>
    </location>
</feature>
<organism evidence="3 4">
    <name type="scientific">Apteryx owenii</name>
    <name type="common">Little spotted kiwi</name>
    <dbReference type="NCBI Taxonomy" id="8824"/>
    <lineage>
        <taxon>Eukaryota</taxon>
        <taxon>Metazoa</taxon>
        <taxon>Chordata</taxon>
        <taxon>Craniata</taxon>
        <taxon>Vertebrata</taxon>
        <taxon>Euteleostomi</taxon>
        <taxon>Archelosauria</taxon>
        <taxon>Archosauria</taxon>
        <taxon>Dinosauria</taxon>
        <taxon>Saurischia</taxon>
        <taxon>Theropoda</taxon>
        <taxon>Coelurosauria</taxon>
        <taxon>Aves</taxon>
        <taxon>Palaeognathae</taxon>
        <taxon>Apterygiformes</taxon>
        <taxon>Apterygidae</taxon>
        <taxon>Apteryx</taxon>
    </lineage>
</organism>
<feature type="domain" description="Matrix-remodeling-associated protein 7 helical" evidence="2">
    <location>
        <begin position="226"/>
        <end position="287"/>
    </location>
</feature>
<evidence type="ECO:0000313" key="3">
    <source>
        <dbReference type="Ensembl" id="ENSAOWP00000016809.1"/>
    </source>
</evidence>
<dbReference type="InterPro" id="IPR057534">
    <property type="entry name" value="MXRA7_helical"/>
</dbReference>
<reference evidence="3" key="2">
    <citation type="submission" date="2025-09" db="UniProtKB">
        <authorList>
            <consortium name="Ensembl"/>
        </authorList>
    </citation>
    <scope>IDENTIFICATION</scope>
</reference>
<dbReference type="AlphaFoldDB" id="A0A8B9PSC6"/>
<sequence>MSARGARAIPGAAVRAQKHRTCLTRKLWKNGGRAVCFKAKPSPSPLLSDGFFFLQWSSPPGLRSSSLDRSRKVAFAGDLPVPSAVTGRPHPAGARGRAACGSQPRDPHLGSFCARTVPEIGLLGSGCYLWCSRAPREETTLNPALWARALRRPFVTRARTCSCPRDAWRRLGGGRSPPGPGDAAERVGKGPRLRGLAGAWCSGCLRTPGSTAGARPGGADETFSFKYSPGKLRGNQYKSMMTKEELEEEQRVQREQLAAIFGLMKEKSDTFGEMSEGDMKEQLRLYDI</sequence>
<dbReference type="PANTHER" id="PTHR21845">
    <property type="entry name" value="TRANSMEMBRANE ANCHOR PROTEIN 1"/>
    <property type="match status" value="1"/>
</dbReference>